<dbReference type="InterPro" id="IPR045003">
    <property type="entry name" value="FLA_A"/>
</dbReference>
<dbReference type="GO" id="GO:0009834">
    <property type="term" value="P:plant-type secondary cell wall biogenesis"/>
    <property type="evidence" value="ECO:0000318"/>
    <property type="project" value="GO_Central"/>
</dbReference>
<evidence type="ECO:0000256" key="7">
    <source>
        <dbReference type="SAM" id="SignalP"/>
    </source>
</evidence>
<dbReference type="GO" id="GO:0005886">
    <property type="term" value="C:plasma membrane"/>
    <property type="evidence" value="ECO:0000318"/>
    <property type="project" value="GO_Central"/>
</dbReference>
<evidence type="ECO:0000313" key="8">
    <source>
        <dbReference type="EnsemblPlants" id="KQL29372"/>
    </source>
</evidence>
<organism evidence="8 9">
    <name type="scientific">Setaria italica</name>
    <name type="common">Foxtail millet</name>
    <name type="synonym">Panicum italicum</name>
    <dbReference type="NCBI Taxonomy" id="4555"/>
    <lineage>
        <taxon>Eukaryota</taxon>
        <taxon>Viridiplantae</taxon>
        <taxon>Streptophyta</taxon>
        <taxon>Embryophyta</taxon>
        <taxon>Tracheophyta</taxon>
        <taxon>Spermatophyta</taxon>
        <taxon>Magnoliopsida</taxon>
        <taxon>Liliopsida</taxon>
        <taxon>Poales</taxon>
        <taxon>Poaceae</taxon>
        <taxon>PACMAD clade</taxon>
        <taxon>Panicoideae</taxon>
        <taxon>Panicodae</taxon>
        <taxon>Paniceae</taxon>
        <taxon>Cenchrinae</taxon>
        <taxon>Setaria</taxon>
    </lineage>
</organism>
<feature type="compositionally biased region" description="Low complexity" evidence="6">
    <location>
        <begin position="210"/>
        <end position="219"/>
    </location>
</feature>
<dbReference type="EnsemblPlants" id="KQL29372">
    <property type="protein sequence ID" value="KQL29372"/>
    <property type="gene ID" value="SETIT_019447mg"/>
</dbReference>
<dbReference type="eggNOG" id="ENOG502R770">
    <property type="taxonomic scope" value="Eukaryota"/>
</dbReference>
<keyword evidence="3" id="KW-0325">Glycoprotein</keyword>
<dbReference type="Gramene" id="KQL29372">
    <property type="protein sequence ID" value="KQL29372"/>
    <property type="gene ID" value="SETIT_019447mg"/>
</dbReference>
<keyword evidence="9" id="KW-1185">Reference proteome</keyword>
<accession>K3YYU1</accession>
<keyword evidence="2" id="KW-1003">Cell membrane</keyword>
<dbReference type="PANTHER" id="PTHR32077:SF42">
    <property type="entry name" value="OS02G0308800 PROTEIN"/>
    <property type="match status" value="1"/>
</dbReference>
<dbReference type="GO" id="GO:0098552">
    <property type="term" value="C:side of membrane"/>
    <property type="evidence" value="ECO:0007669"/>
    <property type="project" value="UniProtKB-KW"/>
</dbReference>
<evidence type="ECO:0008006" key="10">
    <source>
        <dbReference type="Google" id="ProtNLM"/>
    </source>
</evidence>
<feature type="chain" id="PRO_5010127194" description="FAS1 domain-containing protein" evidence="7">
    <location>
        <begin position="26"/>
        <end position="219"/>
    </location>
</feature>
<evidence type="ECO:0000256" key="3">
    <source>
        <dbReference type="ARBA" id="ARBA00022622"/>
    </source>
</evidence>
<keyword evidence="3" id="KW-0449">Lipoprotein</keyword>
<keyword evidence="4 7" id="KW-0732">Signal</keyword>
<evidence type="ECO:0000256" key="4">
    <source>
        <dbReference type="ARBA" id="ARBA00022729"/>
    </source>
</evidence>
<evidence type="ECO:0000256" key="1">
    <source>
        <dbReference type="ARBA" id="ARBA00004609"/>
    </source>
</evidence>
<dbReference type="STRING" id="4555.K3YYU1"/>
<protein>
    <recommendedName>
        <fullName evidence="10">FAS1 domain-containing protein</fullName>
    </recommendedName>
</protein>
<keyword evidence="5" id="KW-0472">Membrane</keyword>
<dbReference type="AlphaFoldDB" id="K3YYU1"/>
<dbReference type="EMBL" id="AGNK02000226">
    <property type="status" value="NOT_ANNOTATED_CDS"/>
    <property type="molecule type" value="Genomic_DNA"/>
</dbReference>
<dbReference type="Proteomes" id="UP000004995">
    <property type="component" value="Unassembled WGS sequence"/>
</dbReference>
<dbReference type="PANTHER" id="PTHR32077">
    <property type="entry name" value="FASCICLIN-LIKE ARABINOGALACTAN PROTEIN"/>
    <property type="match status" value="1"/>
</dbReference>
<dbReference type="OMA" id="TFVTFET"/>
<feature type="region of interest" description="Disordered" evidence="6">
    <location>
        <begin position="171"/>
        <end position="219"/>
    </location>
</feature>
<name>K3YYU1_SETIT</name>
<dbReference type="InParanoid" id="K3YYU1"/>
<keyword evidence="3" id="KW-0336">GPI-anchor</keyword>
<evidence type="ECO:0000256" key="2">
    <source>
        <dbReference type="ARBA" id="ARBA00022475"/>
    </source>
</evidence>
<comment type="subcellular location">
    <subcellularLocation>
        <location evidence="1">Cell membrane</location>
        <topology evidence="1">Lipid-anchor</topology>
        <topology evidence="1">GPI-anchor</topology>
    </subcellularLocation>
</comment>
<evidence type="ECO:0000256" key="5">
    <source>
        <dbReference type="ARBA" id="ARBA00023136"/>
    </source>
</evidence>
<evidence type="ECO:0000256" key="6">
    <source>
        <dbReference type="SAM" id="MobiDB-lite"/>
    </source>
</evidence>
<reference evidence="9" key="1">
    <citation type="journal article" date="2012" name="Nat. Biotechnol.">
        <title>Reference genome sequence of the model plant Setaria.</title>
        <authorList>
            <person name="Bennetzen J.L."/>
            <person name="Schmutz J."/>
            <person name="Wang H."/>
            <person name="Percifield R."/>
            <person name="Hawkins J."/>
            <person name="Pontaroli A.C."/>
            <person name="Estep M."/>
            <person name="Feng L."/>
            <person name="Vaughn J.N."/>
            <person name="Grimwood J."/>
            <person name="Jenkins J."/>
            <person name="Barry K."/>
            <person name="Lindquist E."/>
            <person name="Hellsten U."/>
            <person name="Deshpande S."/>
            <person name="Wang X."/>
            <person name="Wu X."/>
            <person name="Mitros T."/>
            <person name="Triplett J."/>
            <person name="Yang X."/>
            <person name="Ye C.Y."/>
            <person name="Mauro-Herrera M."/>
            <person name="Wang L."/>
            <person name="Li P."/>
            <person name="Sharma M."/>
            <person name="Sharma R."/>
            <person name="Ronald P.C."/>
            <person name="Panaud O."/>
            <person name="Kellogg E.A."/>
            <person name="Brutnell T.P."/>
            <person name="Doust A.N."/>
            <person name="Tuskan G.A."/>
            <person name="Rokhsar D."/>
            <person name="Devos K.M."/>
        </authorList>
    </citation>
    <scope>NUCLEOTIDE SEQUENCE [LARGE SCALE GENOMIC DNA]</scope>
    <source>
        <strain evidence="9">cv. Yugu1</strain>
    </source>
</reference>
<sequence length="219" mass="22767">MACFKAAAMSLVVVVILAISAVVSAEAAAVVDAPSPAPPVPLNLTEILTKDTQYNAIIRLLKDTEVTSQVTSLIGSDRNADGLDCAGPDRRGVCGAPAQSQLVLFHILPWYYSLVSFQTTTNPLRTQASGQHGVCTVNVTSGGERQVNVSTLGKPLYSVYPGWPCTPSTSAVKDGAEAPAPAVGKRQEQAPSSTVADQAPADEKADDEAAGTATKRTRC</sequence>
<feature type="signal peptide" evidence="7">
    <location>
        <begin position="1"/>
        <end position="25"/>
    </location>
</feature>
<dbReference type="HOGENOM" id="CLU_067693_1_0_1"/>
<reference evidence="8" key="2">
    <citation type="submission" date="2018-08" db="UniProtKB">
        <authorList>
            <consortium name="EnsemblPlants"/>
        </authorList>
    </citation>
    <scope>IDENTIFICATION</scope>
    <source>
        <strain evidence="8">Yugu1</strain>
    </source>
</reference>
<evidence type="ECO:0000313" key="9">
    <source>
        <dbReference type="Proteomes" id="UP000004995"/>
    </source>
</evidence>
<proteinExistence type="predicted"/>